<evidence type="ECO:0000313" key="2">
    <source>
        <dbReference type="Proteomes" id="UP000236845"/>
    </source>
</evidence>
<dbReference type="AlphaFoldDB" id="A0A2H0YR06"/>
<dbReference type="EMBL" id="PEXW01000014">
    <property type="protein sequence ID" value="PIS40935.1"/>
    <property type="molecule type" value="Genomic_DNA"/>
</dbReference>
<name>A0A2H0YR06_9BACT</name>
<reference evidence="2" key="1">
    <citation type="submission" date="2017-09" db="EMBL/GenBank/DDBJ databases">
        <title>Depth-based differentiation of microbial function through sediment-hosted aquifers and enrichment of novel symbionts in the deep terrestrial subsurface.</title>
        <authorList>
            <person name="Probst A.J."/>
            <person name="Ladd B."/>
            <person name="Jarett J.K."/>
            <person name="Geller-Mcgrath D.E."/>
            <person name="Sieber C.M.K."/>
            <person name="Emerson J.B."/>
            <person name="Anantharaman K."/>
            <person name="Thomas B.C."/>
            <person name="Malmstrom R."/>
            <person name="Stieglmeier M."/>
            <person name="Klingl A."/>
            <person name="Woyke T."/>
            <person name="Ryan C.M."/>
            <person name="Banfield J.F."/>
        </authorList>
    </citation>
    <scope>NUCLEOTIDE SEQUENCE [LARGE SCALE GENOMIC DNA]</scope>
</reference>
<accession>A0A2H0YR06</accession>
<proteinExistence type="predicted"/>
<protein>
    <submittedName>
        <fullName evidence="1">Uncharacterized protein</fullName>
    </submittedName>
</protein>
<organism evidence="1 2">
    <name type="scientific">Candidatus Kerfeldbacteria bacterium CG08_land_8_20_14_0_20_43_14</name>
    <dbReference type="NCBI Taxonomy" id="2014246"/>
    <lineage>
        <taxon>Bacteria</taxon>
        <taxon>Candidatus Kerfeldiibacteriota</taxon>
    </lineage>
</organism>
<evidence type="ECO:0000313" key="1">
    <source>
        <dbReference type="EMBL" id="PIS40935.1"/>
    </source>
</evidence>
<gene>
    <name evidence="1" type="ORF">COT26_00735</name>
</gene>
<sequence>MRTKRWNQNDLSKAAKESTSYKQVIYKLGLVPAGGNYQQIKDYLNKWNINIKHFRGWGWNVGMKFKPKPPMPLSRILRKKVHTKVINLRRDCCLKA</sequence>
<comment type="caution">
    <text evidence="1">The sequence shown here is derived from an EMBL/GenBank/DDBJ whole genome shotgun (WGS) entry which is preliminary data.</text>
</comment>
<dbReference type="Proteomes" id="UP000236845">
    <property type="component" value="Unassembled WGS sequence"/>
</dbReference>